<feature type="compositionally biased region" description="Low complexity" evidence="1">
    <location>
        <begin position="70"/>
        <end position="84"/>
    </location>
</feature>
<name>A0A6J5RRT5_9CAUD</name>
<evidence type="ECO:0000313" key="2">
    <source>
        <dbReference type="EMBL" id="CAB4200062.1"/>
    </source>
</evidence>
<gene>
    <name evidence="2" type="ORF">UFOVP1339_24</name>
</gene>
<proteinExistence type="predicted"/>
<feature type="region of interest" description="Disordered" evidence="1">
    <location>
        <begin position="67"/>
        <end position="113"/>
    </location>
</feature>
<protein>
    <submittedName>
        <fullName evidence="2">Uncharacterized protein</fullName>
    </submittedName>
</protein>
<accession>A0A6J5RRT5</accession>
<dbReference type="EMBL" id="LR797300">
    <property type="protein sequence ID" value="CAB4200062.1"/>
    <property type="molecule type" value="Genomic_DNA"/>
</dbReference>
<feature type="compositionally biased region" description="Polar residues" evidence="1">
    <location>
        <begin position="99"/>
        <end position="111"/>
    </location>
</feature>
<organism evidence="2">
    <name type="scientific">uncultured Caudovirales phage</name>
    <dbReference type="NCBI Taxonomy" id="2100421"/>
    <lineage>
        <taxon>Viruses</taxon>
        <taxon>Duplodnaviria</taxon>
        <taxon>Heunggongvirae</taxon>
        <taxon>Uroviricota</taxon>
        <taxon>Caudoviricetes</taxon>
        <taxon>Peduoviridae</taxon>
        <taxon>Maltschvirus</taxon>
        <taxon>Maltschvirus maltsch</taxon>
    </lineage>
</organism>
<feature type="compositionally biased region" description="Basic and acidic residues" evidence="1">
    <location>
        <begin position="85"/>
        <end position="98"/>
    </location>
</feature>
<evidence type="ECO:0000256" key="1">
    <source>
        <dbReference type="SAM" id="MobiDB-lite"/>
    </source>
</evidence>
<reference evidence="2" key="1">
    <citation type="submission" date="2020-05" db="EMBL/GenBank/DDBJ databases">
        <authorList>
            <person name="Chiriac C."/>
            <person name="Salcher M."/>
            <person name="Ghai R."/>
            <person name="Kavagutti S V."/>
        </authorList>
    </citation>
    <scope>NUCLEOTIDE SEQUENCE</scope>
</reference>
<sequence length="161" mass="17497">MTQIAIKYVNHPKNPSGKMGSVKDVNGDVWWMKKELVQLFTPGTTVDVPVSVETWGKGSDERQVNVITAGPSGNQQSNQQQQRQPDPDPRYQGEEQSTRQETPTRGSNHMSNIVGADLKDRMIFATAVTGRAMGSGKFDTKDVGLLLQSALAAFDAHLAAA</sequence>